<feature type="region of interest" description="Disordered" evidence="1">
    <location>
        <begin position="126"/>
        <end position="189"/>
    </location>
</feature>
<feature type="compositionally biased region" description="Polar residues" evidence="1">
    <location>
        <begin position="69"/>
        <end position="81"/>
    </location>
</feature>
<reference evidence="3 4" key="1">
    <citation type="journal article" date="2021" name="Nat. Commun.">
        <title>Genetic determinants of endophytism in the Arabidopsis root mycobiome.</title>
        <authorList>
            <person name="Mesny F."/>
            <person name="Miyauchi S."/>
            <person name="Thiergart T."/>
            <person name="Pickel B."/>
            <person name="Atanasova L."/>
            <person name="Karlsson M."/>
            <person name="Huettel B."/>
            <person name="Barry K.W."/>
            <person name="Haridas S."/>
            <person name="Chen C."/>
            <person name="Bauer D."/>
            <person name="Andreopoulos W."/>
            <person name="Pangilinan J."/>
            <person name="LaButti K."/>
            <person name="Riley R."/>
            <person name="Lipzen A."/>
            <person name="Clum A."/>
            <person name="Drula E."/>
            <person name="Henrissat B."/>
            <person name="Kohler A."/>
            <person name="Grigoriev I.V."/>
            <person name="Martin F.M."/>
            <person name="Hacquard S."/>
        </authorList>
    </citation>
    <scope>NUCLEOTIDE SEQUENCE [LARGE SCALE GENOMIC DNA]</scope>
    <source>
        <strain evidence="3 4">MPI-CAGE-CH-0241</strain>
    </source>
</reference>
<dbReference type="EMBL" id="JAGPYM010000004">
    <property type="protein sequence ID" value="KAH6895248.1"/>
    <property type="molecule type" value="Genomic_DNA"/>
</dbReference>
<sequence>MSLMLSAPPFHILLPAMMVVFFFFQDIHNQHVHSLLCGNFTLYVTRYVRIGSRVKERDTHMAKRANKRNPVSDTPISNKTGLYQPDRQTKGCSPEQFQIRRLPCIKTNTFINTDTQQILVRVHWPGGTRRSVRGPGRVGEPRHSLETKQRRNNRRSVHEQSVEEHTPRPETNKPMGGRRHRKTGFRTAR</sequence>
<evidence type="ECO:0000313" key="4">
    <source>
        <dbReference type="Proteomes" id="UP000777438"/>
    </source>
</evidence>
<dbReference type="AlphaFoldDB" id="A0A9P8WCB1"/>
<proteinExistence type="predicted"/>
<feature type="transmembrane region" description="Helical" evidence="2">
    <location>
        <begin position="6"/>
        <end position="24"/>
    </location>
</feature>
<evidence type="ECO:0000313" key="3">
    <source>
        <dbReference type="EMBL" id="KAH6895248.1"/>
    </source>
</evidence>
<feature type="region of interest" description="Disordered" evidence="1">
    <location>
        <begin position="58"/>
        <end position="92"/>
    </location>
</feature>
<feature type="compositionally biased region" description="Basic and acidic residues" evidence="1">
    <location>
        <begin position="139"/>
        <end position="149"/>
    </location>
</feature>
<organism evidence="3 4">
    <name type="scientific">Thelonectria olida</name>
    <dbReference type="NCBI Taxonomy" id="1576542"/>
    <lineage>
        <taxon>Eukaryota</taxon>
        <taxon>Fungi</taxon>
        <taxon>Dikarya</taxon>
        <taxon>Ascomycota</taxon>
        <taxon>Pezizomycotina</taxon>
        <taxon>Sordariomycetes</taxon>
        <taxon>Hypocreomycetidae</taxon>
        <taxon>Hypocreales</taxon>
        <taxon>Nectriaceae</taxon>
        <taxon>Thelonectria</taxon>
    </lineage>
</organism>
<accession>A0A9P8WCB1</accession>
<evidence type="ECO:0000256" key="2">
    <source>
        <dbReference type="SAM" id="Phobius"/>
    </source>
</evidence>
<gene>
    <name evidence="3" type="ORF">B0T10DRAFT_211322</name>
</gene>
<comment type="caution">
    <text evidence="3">The sequence shown here is derived from an EMBL/GenBank/DDBJ whole genome shotgun (WGS) entry which is preliminary data.</text>
</comment>
<keyword evidence="2" id="KW-0812">Transmembrane</keyword>
<keyword evidence="2" id="KW-1133">Transmembrane helix</keyword>
<protein>
    <submittedName>
        <fullName evidence="3">Uncharacterized protein</fullName>
    </submittedName>
</protein>
<keyword evidence="4" id="KW-1185">Reference proteome</keyword>
<feature type="compositionally biased region" description="Basic and acidic residues" evidence="1">
    <location>
        <begin position="156"/>
        <end position="171"/>
    </location>
</feature>
<name>A0A9P8WCB1_9HYPO</name>
<evidence type="ECO:0000256" key="1">
    <source>
        <dbReference type="SAM" id="MobiDB-lite"/>
    </source>
</evidence>
<feature type="compositionally biased region" description="Basic residues" evidence="1">
    <location>
        <begin position="176"/>
        <end position="189"/>
    </location>
</feature>
<dbReference type="Proteomes" id="UP000777438">
    <property type="component" value="Unassembled WGS sequence"/>
</dbReference>
<keyword evidence="2" id="KW-0472">Membrane</keyword>